<evidence type="ECO:0000256" key="5">
    <source>
        <dbReference type="SAM" id="Coils"/>
    </source>
</evidence>
<keyword evidence="2 4" id="KW-0863">Zinc-finger</keyword>
<comment type="caution">
    <text evidence="8">The sequence shown here is derived from an EMBL/GenBank/DDBJ whole genome shotgun (WGS) entry which is preliminary data.</text>
</comment>
<organism evidence="8 9">
    <name type="scientific">Taenia crassiceps</name>
    <dbReference type="NCBI Taxonomy" id="6207"/>
    <lineage>
        <taxon>Eukaryota</taxon>
        <taxon>Metazoa</taxon>
        <taxon>Spiralia</taxon>
        <taxon>Lophotrochozoa</taxon>
        <taxon>Platyhelminthes</taxon>
        <taxon>Cestoda</taxon>
        <taxon>Eucestoda</taxon>
        <taxon>Cyclophyllidea</taxon>
        <taxon>Taeniidae</taxon>
        <taxon>Taenia</taxon>
    </lineage>
</organism>
<evidence type="ECO:0000256" key="4">
    <source>
        <dbReference type="PROSITE-ProRule" id="PRU00091"/>
    </source>
</evidence>
<proteinExistence type="predicted"/>
<evidence type="ECO:0000256" key="1">
    <source>
        <dbReference type="ARBA" id="ARBA00022723"/>
    </source>
</evidence>
<dbReference type="InterPro" id="IPR011011">
    <property type="entry name" value="Znf_FYVE_PHD"/>
</dbReference>
<evidence type="ECO:0000256" key="3">
    <source>
        <dbReference type="ARBA" id="ARBA00022833"/>
    </source>
</evidence>
<evidence type="ECO:0000313" key="9">
    <source>
        <dbReference type="Proteomes" id="UP001651158"/>
    </source>
</evidence>
<dbReference type="Pfam" id="PF01363">
    <property type="entry name" value="FYVE"/>
    <property type="match status" value="1"/>
</dbReference>
<feature type="coiled-coil region" evidence="5">
    <location>
        <begin position="287"/>
        <end position="353"/>
    </location>
</feature>
<feature type="coiled-coil region" evidence="5">
    <location>
        <begin position="146"/>
        <end position="205"/>
    </location>
</feature>
<dbReference type="Gene3D" id="1.20.5.730">
    <property type="entry name" value="Single helix bin"/>
    <property type="match status" value="1"/>
</dbReference>
<evidence type="ECO:0000256" key="2">
    <source>
        <dbReference type="ARBA" id="ARBA00022771"/>
    </source>
</evidence>
<sequence>MLKKNSPESPPSTSSSSVGSDTETGVAHVPPTPPRRTQSALDSPEPVLSATISLGRLSLDNAPLSESEMEESETEKSRACTDGEVATTTCEGCRELEERLQVLQMEHTSVSNRLSATVADLHTVKKAMEETDTRARAEKALFEEQTASFEQRVSQLSQRLDSLLKQYQEYRRSTESEFSRLEQERASAQMELSEVEEHYRTLLRKRHDAAAEMSAPIDLPSSKEDLELYALQMREELLSTAVACEHLRNRLDTETATNRDRLNEERWKRIQMEELLRSRTRDANEHIAELTRNFEASKQTVERATERASVEVKRLQAELVEKDNALHRARDEVAQLRNRVSHLQTDLENTEKVSLDFVRLSQHLQIQLERQREQTQEVRWQDPQDVIQCSGCKRPFEAGMVKQNCRHCGAIFCRACLAKVIPPSGARSRPAHVCDMCHTLLVKDAAPYFSSGTFPRADGESSSPSVTPGTLRKGR</sequence>
<dbReference type="PANTHER" id="PTHR31179:SF7">
    <property type="entry name" value="FYVE-TYPE DOMAIN-CONTAINING PROTEIN"/>
    <property type="match status" value="1"/>
</dbReference>
<feature type="domain" description="FYVE-type" evidence="7">
    <location>
        <begin position="383"/>
        <end position="442"/>
    </location>
</feature>
<feature type="region of interest" description="Disordered" evidence="6">
    <location>
        <begin position="453"/>
        <end position="475"/>
    </location>
</feature>
<keyword evidence="3" id="KW-0862">Zinc</keyword>
<dbReference type="SUPFAM" id="SSF57903">
    <property type="entry name" value="FYVE/PHD zinc finger"/>
    <property type="match status" value="1"/>
</dbReference>
<evidence type="ECO:0000259" key="7">
    <source>
        <dbReference type="PROSITE" id="PS50178"/>
    </source>
</evidence>
<dbReference type="PROSITE" id="PS50178">
    <property type="entry name" value="ZF_FYVE"/>
    <property type="match status" value="1"/>
</dbReference>
<evidence type="ECO:0000313" key="8">
    <source>
        <dbReference type="EMBL" id="KAL5106211.1"/>
    </source>
</evidence>
<evidence type="ECO:0000256" key="6">
    <source>
        <dbReference type="SAM" id="MobiDB-lite"/>
    </source>
</evidence>
<name>A0ABR4Q9H9_9CEST</name>
<protein>
    <submittedName>
        <fullName evidence="8">Early endosome antigen 1</fullName>
    </submittedName>
</protein>
<dbReference type="Proteomes" id="UP001651158">
    <property type="component" value="Unassembled WGS sequence"/>
</dbReference>
<feature type="region of interest" description="Disordered" evidence="6">
    <location>
        <begin position="1"/>
        <end position="47"/>
    </location>
</feature>
<keyword evidence="1" id="KW-0479">Metal-binding</keyword>
<dbReference type="SUPFAM" id="SSF103652">
    <property type="entry name" value="G protein-binding domain"/>
    <property type="match status" value="1"/>
</dbReference>
<dbReference type="InterPro" id="IPR017455">
    <property type="entry name" value="Znf_FYVE-rel"/>
</dbReference>
<keyword evidence="5" id="KW-0175">Coiled coil</keyword>
<dbReference type="SMART" id="SM00064">
    <property type="entry name" value="FYVE"/>
    <property type="match status" value="1"/>
</dbReference>
<dbReference type="PANTHER" id="PTHR31179">
    <property type="entry name" value="RAB GTPASE-BINDING EFFECTOR PROTEIN"/>
    <property type="match status" value="1"/>
</dbReference>
<dbReference type="InterPro" id="IPR000306">
    <property type="entry name" value="Znf_FYVE"/>
</dbReference>
<keyword evidence="9" id="KW-1185">Reference proteome</keyword>
<dbReference type="CDD" id="cd15739">
    <property type="entry name" value="FYVE_RABE_unchar"/>
    <property type="match status" value="1"/>
</dbReference>
<dbReference type="InterPro" id="IPR013083">
    <property type="entry name" value="Znf_RING/FYVE/PHD"/>
</dbReference>
<dbReference type="Pfam" id="PF09311">
    <property type="entry name" value="Rab5-bind"/>
    <property type="match status" value="1"/>
</dbReference>
<feature type="compositionally biased region" description="Low complexity" evidence="6">
    <location>
        <begin position="11"/>
        <end position="26"/>
    </location>
</feature>
<dbReference type="InterPro" id="IPR015390">
    <property type="entry name" value="Rabaptin_Rab5-bd_dom"/>
</dbReference>
<dbReference type="InterPro" id="IPR003914">
    <property type="entry name" value="Rabaptin"/>
</dbReference>
<accession>A0ABR4Q9H9</accession>
<reference evidence="8 9" key="1">
    <citation type="journal article" date="2022" name="Front. Cell. Infect. Microbiol.">
        <title>The Genomes of Two Strains of Taenia crassiceps the Animal Model for the Study of Human Cysticercosis.</title>
        <authorList>
            <person name="Bobes R.J."/>
            <person name="Estrada K."/>
            <person name="Rios-Valencia D.G."/>
            <person name="Calderon-Gallegos A."/>
            <person name="de la Torre P."/>
            <person name="Carrero J.C."/>
            <person name="Sanchez-Flores A."/>
            <person name="Laclette J.P."/>
        </authorList>
    </citation>
    <scope>NUCLEOTIDE SEQUENCE [LARGE SCALE GENOMIC DNA]</scope>
    <source>
        <strain evidence="8">WFUcys</strain>
    </source>
</reference>
<dbReference type="EMBL" id="JAKROA010000006">
    <property type="protein sequence ID" value="KAL5106211.1"/>
    <property type="molecule type" value="Genomic_DNA"/>
</dbReference>
<gene>
    <name evidence="8" type="ORF">TcWFU_005005</name>
</gene>
<dbReference type="Gene3D" id="3.30.40.10">
    <property type="entry name" value="Zinc/RING finger domain, C3HC4 (zinc finger)"/>
    <property type="match status" value="1"/>
</dbReference>